<dbReference type="SFLD" id="SFLDG01135">
    <property type="entry name" value="C1.5.6:_HAD__Beta-PGM__Phospha"/>
    <property type="match status" value="1"/>
</dbReference>
<dbReference type="Pfam" id="PF13419">
    <property type="entry name" value="HAD_2"/>
    <property type="match status" value="1"/>
</dbReference>
<dbReference type="Gene3D" id="3.40.50.1000">
    <property type="entry name" value="HAD superfamily/HAD-like"/>
    <property type="match status" value="1"/>
</dbReference>
<gene>
    <name evidence="1" type="ORF">EGT49_10400</name>
</gene>
<evidence type="ECO:0000313" key="1">
    <source>
        <dbReference type="EMBL" id="TGD21848.1"/>
    </source>
</evidence>
<sequence length="256" mass="30337">MPNNHLCYHDSTIQYNRSYENHKWRKIMKYPILLFDLDNTILDTKANAEKALHKMSPLIDFPFDPEQIKYWHVLNDQLWEEFEQKKLTRSDLLVKRFKLYFEHFNREVDGEKFNHTYLNLFKMQDVLMPHAQSALEQLSHNHRIFAVSNGTKDKQYNQLTQSHLMQYFEKLYLSEDIGYQKPDPTFFKYVVNDLNWSKSQMLVIGDSLTADISGANKADLDSVWFNPKKVNNDTGYLPTFEISDLNQLVTLVDGQN</sequence>
<dbReference type="Gene3D" id="1.10.150.240">
    <property type="entry name" value="Putative phosphatase, domain 2"/>
    <property type="match status" value="1"/>
</dbReference>
<name>A0A4Z0JIE3_9LACO</name>
<comment type="caution">
    <text evidence="1">The sequence shown here is derived from an EMBL/GenBank/DDBJ whole genome shotgun (WGS) entry which is preliminary data.</text>
</comment>
<dbReference type="NCBIfam" id="TIGR02254">
    <property type="entry name" value="YjjG_YfnB"/>
    <property type="match status" value="1"/>
</dbReference>
<dbReference type="Proteomes" id="UP000298021">
    <property type="component" value="Unassembled WGS sequence"/>
</dbReference>
<dbReference type="PANTHER" id="PTHR47478:SF1">
    <property type="entry name" value="PYRIMIDINE 5'-NUCLEOTIDASE YJJG"/>
    <property type="match status" value="1"/>
</dbReference>
<dbReference type="InterPro" id="IPR023198">
    <property type="entry name" value="PGP-like_dom2"/>
</dbReference>
<evidence type="ECO:0000313" key="2">
    <source>
        <dbReference type="Proteomes" id="UP000298021"/>
    </source>
</evidence>
<dbReference type="PANTHER" id="PTHR47478">
    <property type="match status" value="1"/>
</dbReference>
<dbReference type="InterPro" id="IPR023214">
    <property type="entry name" value="HAD_sf"/>
</dbReference>
<dbReference type="SUPFAM" id="SSF56784">
    <property type="entry name" value="HAD-like"/>
    <property type="match status" value="1"/>
</dbReference>
<dbReference type="NCBIfam" id="TIGR01509">
    <property type="entry name" value="HAD-SF-IA-v3"/>
    <property type="match status" value="1"/>
</dbReference>
<keyword evidence="2" id="KW-1185">Reference proteome</keyword>
<dbReference type="EMBL" id="RKLY01000031">
    <property type="protein sequence ID" value="TGD21848.1"/>
    <property type="molecule type" value="Genomic_DNA"/>
</dbReference>
<dbReference type="InterPro" id="IPR036412">
    <property type="entry name" value="HAD-like_sf"/>
</dbReference>
<dbReference type="InterPro" id="IPR052550">
    <property type="entry name" value="Pyrimidine_5'-ntase_YjjG"/>
</dbReference>
<dbReference type="AlphaFoldDB" id="A0A4Z0JIE3"/>
<reference evidence="1 2" key="1">
    <citation type="submission" date="2018-10" db="EMBL/GenBank/DDBJ databases">
        <title>Lactobacillus sp. R7 and Lactobacillus sp. R19 isolated from fermented mustard green product of Taiwan.</title>
        <authorList>
            <person name="Lin S.-T."/>
        </authorList>
    </citation>
    <scope>NUCLEOTIDE SEQUENCE [LARGE SCALE GENOMIC DNA]</scope>
    <source>
        <strain evidence="1 2">BCRC 81127</strain>
    </source>
</reference>
<dbReference type="InterPro" id="IPR006439">
    <property type="entry name" value="HAD-SF_hydro_IA"/>
</dbReference>
<dbReference type="OrthoDB" id="9802350at2"/>
<dbReference type="InterPro" id="IPR011951">
    <property type="entry name" value="HAD-SF_hydro_IA_YjjG/PynA"/>
</dbReference>
<dbReference type="InterPro" id="IPR041492">
    <property type="entry name" value="HAD_2"/>
</dbReference>
<dbReference type="NCBIfam" id="TIGR01549">
    <property type="entry name" value="HAD-SF-IA-v1"/>
    <property type="match status" value="1"/>
</dbReference>
<protein>
    <submittedName>
        <fullName evidence="1">Noncanonical pyrimidine nucleotidase, YjjG family</fullName>
    </submittedName>
</protein>
<proteinExistence type="predicted"/>
<dbReference type="SFLD" id="SFLDG01129">
    <property type="entry name" value="C1.5:_HAD__Beta-PGM__Phosphata"/>
    <property type="match status" value="1"/>
</dbReference>
<dbReference type="SFLD" id="SFLDS00003">
    <property type="entry name" value="Haloacid_Dehalogenase"/>
    <property type="match status" value="1"/>
</dbReference>
<organism evidence="1 2">
    <name type="scientific">Companilactobacillus suantsaicola</name>
    <dbReference type="NCBI Taxonomy" id="2487723"/>
    <lineage>
        <taxon>Bacteria</taxon>
        <taxon>Bacillati</taxon>
        <taxon>Bacillota</taxon>
        <taxon>Bacilli</taxon>
        <taxon>Lactobacillales</taxon>
        <taxon>Lactobacillaceae</taxon>
        <taxon>Companilactobacillus</taxon>
    </lineage>
</organism>
<dbReference type="GO" id="GO:0008253">
    <property type="term" value="F:5'-nucleotidase activity"/>
    <property type="evidence" value="ECO:0007669"/>
    <property type="project" value="InterPro"/>
</dbReference>
<accession>A0A4Z0JIE3</accession>